<accession>A0ABS8FS10</accession>
<comment type="caution">
    <text evidence="1">The sequence shown here is derived from an EMBL/GenBank/DDBJ whole genome shotgun (WGS) entry which is preliminary data.</text>
</comment>
<gene>
    <name evidence="1" type="ORF">LKD28_13190</name>
</gene>
<dbReference type="RefSeq" id="WP_227573620.1">
    <property type="nucleotide sequence ID" value="NZ_JAJEQT010000013.1"/>
</dbReference>
<proteinExistence type="predicted"/>
<name>A0ABS8FS10_9FIRM</name>
<sequence>MENTVIVEFHHKKRNTWLDMEIPLDISANELIYGLNKGLNLGIDMSNVAECYMCTEDPRTLLRGDRLLESFGLRNGTIIHFDR</sequence>
<dbReference type="InterPro" id="IPR024962">
    <property type="entry name" value="YukD-like"/>
</dbReference>
<organism evidence="1 2">
    <name type="scientific">Coprococcus hominis</name>
    <name type="common">ex Arizal et al. 2022</name>
    <dbReference type="NCBI Taxonomy" id="2881262"/>
    <lineage>
        <taxon>Bacteria</taxon>
        <taxon>Bacillati</taxon>
        <taxon>Bacillota</taxon>
        <taxon>Clostridia</taxon>
        <taxon>Lachnospirales</taxon>
        <taxon>Lachnospiraceae</taxon>
        <taxon>Coprococcus</taxon>
    </lineage>
</organism>
<evidence type="ECO:0000313" key="2">
    <source>
        <dbReference type="Proteomes" id="UP001198495"/>
    </source>
</evidence>
<dbReference type="Proteomes" id="UP001198495">
    <property type="component" value="Unassembled WGS sequence"/>
</dbReference>
<evidence type="ECO:0000313" key="1">
    <source>
        <dbReference type="EMBL" id="MCC2219962.1"/>
    </source>
</evidence>
<dbReference type="EMBL" id="JAJEQT010000013">
    <property type="protein sequence ID" value="MCC2219962.1"/>
    <property type="molecule type" value="Genomic_DNA"/>
</dbReference>
<dbReference type="Pfam" id="PF08817">
    <property type="entry name" value="YukD"/>
    <property type="match status" value="1"/>
</dbReference>
<keyword evidence="2" id="KW-1185">Reference proteome</keyword>
<reference evidence="1 2" key="1">
    <citation type="submission" date="2021-10" db="EMBL/GenBank/DDBJ databases">
        <title>Anaerobic single-cell dispensing facilitates the cultivation of human gut bacteria.</title>
        <authorList>
            <person name="Afrizal A."/>
        </authorList>
    </citation>
    <scope>NUCLEOTIDE SEQUENCE [LARGE SCALE GENOMIC DNA]</scope>
    <source>
        <strain evidence="1 2">CLA-AA-H212</strain>
    </source>
</reference>
<protein>
    <submittedName>
        <fullName evidence="1">EsaB/YukD family protein</fullName>
    </submittedName>
</protein>